<dbReference type="Proteomes" id="UP000264294">
    <property type="component" value="Unassembled WGS sequence"/>
</dbReference>
<protein>
    <submittedName>
        <fullName evidence="1">Uncharacterized protein</fullName>
    </submittedName>
</protein>
<reference evidence="1 2" key="1">
    <citation type="submission" date="2018-08" db="EMBL/GenBank/DDBJ databases">
        <title>Bacillus clarus sp. nov. strain PS00077A.</title>
        <authorList>
            <person name="Mendez Acevedo M."/>
            <person name="Carroll L."/>
            <person name="Mukherjee M."/>
            <person name="Wiedmann M."/>
            <person name="Kovac J."/>
        </authorList>
    </citation>
    <scope>NUCLEOTIDE SEQUENCE [LARGE SCALE GENOMIC DNA]</scope>
    <source>
        <strain evidence="1 2">PS00077A</strain>
    </source>
</reference>
<dbReference type="EMBL" id="QVOD01000039">
    <property type="protein sequence ID" value="RFT64046.1"/>
    <property type="molecule type" value="Genomic_DNA"/>
</dbReference>
<proteinExistence type="predicted"/>
<comment type="caution">
    <text evidence="1">The sequence shown here is derived from an EMBL/GenBank/DDBJ whole genome shotgun (WGS) entry which is preliminary data.</text>
</comment>
<name>A0ABX9KQ44_9BACI</name>
<evidence type="ECO:0000313" key="2">
    <source>
        <dbReference type="Proteomes" id="UP000264294"/>
    </source>
</evidence>
<accession>A0ABX9KQ44</accession>
<sequence>MNAFIIISIFHYKSDRNRKQGGKYIVDSLQNSVYLLFRGSTITRRGESDDICNFTSRTDGKWKNNVSKKIRTKRIFGCI</sequence>
<keyword evidence="2" id="KW-1185">Reference proteome</keyword>
<gene>
    <name evidence="1" type="ORF">D0U04_23045</name>
</gene>
<evidence type="ECO:0000313" key="1">
    <source>
        <dbReference type="EMBL" id="RFT64046.1"/>
    </source>
</evidence>
<organism evidence="1 2">
    <name type="scientific">Bacillus clarus</name>
    <dbReference type="NCBI Taxonomy" id="2338372"/>
    <lineage>
        <taxon>Bacteria</taxon>
        <taxon>Bacillati</taxon>
        <taxon>Bacillota</taxon>
        <taxon>Bacilli</taxon>
        <taxon>Bacillales</taxon>
        <taxon>Bacillaceae</taxon>
        <taxon>Bacillus</taxon>
        <taxon>Bacillus cereus group</taxon>
    </lineage>
</organism>